<dbReference type="HAMAP" id="MF_02238">
    <property type="entry name" value="DSD"/>
    <property type="match status" value="1"/>
</dbReference>
<dbReference type="GO" id="GO:0046872">
    <property type="term" value="F:metal ion binding"/>
    <property type="evidence" value="ECO:0007669"/>
    <property type="project" value="UniProtKB-UniRule"/>
</dbReference>
<feature type="binding site" evidence="1">
    <location>
        <position position="243"/>
    </location>
    <ligand>
        <name>a divalent metal cation</name>
        <dbReference type="ChEBI" id="CHEBI:60240"/>
        <note>catalytic</note>
    </ligand>
</feature>
<comment type="similarity">
    <text evidence="1">Belongs to the bacterial two-domain DSD family.</text>
</comment>
<reference evidence="3" key="1">
    <citation type="submission" date="2022-08" db="EMBL/GenBank/DDBJ databases">
        <authorList>
            <person name="Tistechok S."/>
            <person name="Samborskyy M."/>
            <person name="Roman I."/>
        </authorList>
    </citation>
    <scope>NUCLEOTIDE SEQUENCE</scope>
    <source>
        <strain evidence="3">DSM 103496</strain>
    </source>
</reference>
<dbReference type="EMBL" id="JANYMP010000007">
    <property type="protein sequence ID" value="MCS7478680.1"/>
    <property type="molecule type" value="Genomic_DNA"/>
</dbReference>
<feature type="binding site" evidence="1">
    <location>
        <position position="138"/>
    </location>
    <ligand>
        <name>a divalent metal cation</name>
        <dbReference type="ChEBI" id="CHEBI:60240"/>
        <note>catalytic</note>
    </ligand>
</feature>
<feature type="binding site" evidence="1">
    <location>
        <position position="195"/>
    </location>
    <ligand>
        <name>a divalent metal cation</name>
        <dbReference type="ChEBI" id="CHEBI:60240"/>
        <note>catalytic</note>
    </ligand>
</feature>
<dbReference type="InterPro" id="IPR029068">
    <property type="entry name" value="Glyas_Bleomycin-R_OHBP_Dase"/>
</dbReference>
<dbReference type="PANTHER" id="PTHR12110">
    <property type="entry name" value="HYDROXYPYRUVATE ISOMERASE"/>
    <property type="match status" value="1"/>
</dbReference>
<dbReference type="EC" id="4.2.1.118" evidence="1"/>
<keyword evidence="4" id="KW-1185">Reference proteome</keyword>
<dbReference type="AlphaFoldDB" id="A0A9X3AGR6"/>
<protein>
    <recommendedName>
        <fullName evidence="1">3-dehydroshikimate dehydratase</fullName>
        <shortName evidence="1">DSD</shortName>
        <ecNumber evidence="1">4.2.1.118</ecNumber>
    </recommendedName>
</protein>
<dbReference type="Proteomes" id="UP001141259">
    <property type="component" value="Unassembled WGS sequence"/>
</dbReference>
<comment type="function">
    <text evidence="1">Catalyzes the conversion of 3-dehydroshikimate to protocatechuate (3,4-dihydroxybenzoate), a common intermediate of quinate and shikimate degradation pathways.</text>
</comment>
<feature type="binding site" evidence="1">
    <location>
        <position position="411"/>
    </location>
    <ligand>
        <name>Mg(2+)</name>
        <dbReference type="ChEBI" id="CHEBI:18420"/>
    </ligand>
</feature>
<keyword evidence="1" id="KW-0479">Metal-binding</keyword>
<organism evidence="3 4">
    <name type="scientific">Umezawaea endophytica</name>
    <dbReference type="NCBI Taxonomy" id="1654476"/>
    <lineage>
        <taxon>Bacteria</taxon>
        <taxon>Bacillati</taxon>
        <taxon>Actinomycetota</taxon>
        <taxon>Actinomycetes</taxon>
        <taxon>Pseudonocardiales</taxon>
        <taxon>Pseudonocardiaceae</taxon>
        <taxon>Umezawaea</taxon>
    </lineage>
</organism>
<name>A0A9X3AGR6_9PSEU</name>
<proteinExistence type="inferred from homology"/>
<keyword evidence="1" id="KW-0456">Lyase</keyword>
<feature type="binding site" evidence="1">
    <location>
        <position position="169"/>
    </location>
    <ligand>
        <name>a divalent metal cation</name>
        <dbReference type="ChEBI" id="CHEBI:60240"/>
        <note>catalytic</note>
    </ligand>
</feature>
<feature type="domain" description="VOC" evidence="2">
    <location>
        <begin position="408"/>
        <end position="552"/>
    </location>
</feature>
<dbReference type="Pfam" id="PF00903">
    <property type="entry name" value="Glyoxalase"/>
    <property type="match status" value="1"/>
</dbReference>
<evidence type="ECO:0000313" key="4">
    <source>
        <dbReference type="Proteomes" id="UP001141259"/>
    </source>
</evidence>
<dbReference type="InterPro" id="IPR036237">
    <property type="entry name" value="Xyl_isomerase-like_sf"/>
</dbReference>
<dbReference type="Pfam" id="PF01261">
    <property type="entry name" value="AP_endonuc_2"/>
    <property type="match status" value="1"/>
</dbReference>
<dbReference type="InterPro" id="IPR050312">
    <property type="entry name" value="IolE/XylAMocC-like"/>
</dbReference>
<evidence type="ECO:0000313" key="3">
    <source>
        <dbReference type="EMBL" id="MCS7478680.1"/>
    </source>
</evidence>
<dbReference type="Gene3D" id="3.10.180.10">
    <property type="entry name" value="2,3-Dihydroxybiphenyl 1,2-Dioxygenase, domain 1"/>
    <property type="match status" value="2"/>
</dbReference>
<evidence type="ECO:0000256" key="1">
    <source>
        <dbReference type="HAMAP-Rule" id="MF_02238"/>
    </source>
</evidence>
<dbReference type="GO" id="GO:0046565">
    <property type="term" value="F:3-dehydroshikimate dehydratase activity"/>
    <property type="evidence" value="ECO:0007669"/>
    <property type="project" value="UniProtKB-UniRule"/>
</dbReference>
<dbReference type="Pfam" id="PF14696">
    <property type="entry name" value="Glyoxalase_5"/>
    <property type="match status" value="1"/>
</dbReference>
<feature type="binding site" evidence="1">
    <location>
        <position position="484"/>
    </location>
    <ligand>
        <name>Mg(2+)</name>
        <dbReference type="ChEBI" id="CHEBI:18420"/>
    </ligand>
</feature>
<dbReference type="RefSeq" id="WP_259624182.1">
    <property type="nucleotide sequence ID" value="NZ_JANYMP010000007.1"/>
</dbReference>
<dbReference type="Gene3D" id="3.20.20.150">
    <property type="entry name" value="Divalent-metal-dependent TIM barrel enzymes"/>
    <property type="match status" value="1"/>
</dbReference>
<gene>
    <name evidence="3" type="ORF">NZH93_17605</name>
</gene>
<feature type="binding site" evidence="1">
    <location>
        <position position="561"/>
    </location>
    <ligand>
        <name>Mg(2+)</name>
        <dbReference type="ChEBI" id="CHEBI:18420"/>
    </ligand>
</feature>
<dbReference type="InterPro" id="IPR004360">
    <property type="entry name" value="Glyas_Fos-R_dOase_dom"/>
</dbReference>
<comment type="pathway">
    <text evidence="1">Aromatic compound metabolism; 3,4-dihydroxybenzoate biosynthesis.</text>
</comment>
<comment type="caution">
    <text evidence="3">The sequence shown here is derived from an EMBL/GenBank/DDBJ whole genome shotgun (WGS) entry which is preliminary data.</text>
</comment>
<dbReference type="GO" id="GO:0046279">
    <property type="term" value="P:3,4-dihydroxybenzoate biosynthetic process"/>
    <property type="evidence" value="ECO:0007669"/>
    <property type="project" value="UniProtKB-UniRule"/>
</dbReference>
<dbReference type="SUPFAM" id="SSF51658">
    <property type="entry name" value="Xylose isomerase-like"/>
    <property type="match status" value="1"/>
</dbReference>
<dbReference type="SUPFAM" id="SSF54593">
    <property type="entry name" value="Glyoxalase/Bleomycin resistance protein/Dihydroxybiphenyl dioxygenase"/>
    <property type="match status" value="1"/>
</dbReference>
<dbReference type="PANTHER" id="PTHR12110:SF21">
    <property type="entry name" value="XYLOSE ISOMERASE-LIKE TIM BARREL DOMAIN-CONTAINING PROTEIN"/>
    <property type="match status" value="1"/>
</dbReference>
<evidence type="ECO:0000259" key="2">
    <source>
        <dbReference type="PROSITE" id="PS51819"/>
    </source>
</evidence>
<dbReference type="InterPro" id="IPR037523">
    <property type="entry name" value="VOC_core"/>
</dbReference>
<sequence length="592" mass="64374">MPAERRRGIATVCLSGTLEDKLTAAAAAGFDGVEIFENDLLASPWSPARVRRECAHRGLTIDLYQPFRDFEAVPPAVLARNLRRAELKFDVVEQLGADTILVCSSVSPDAVDDDDLAAQQLRTLAERAGERGLRVAYEALAWGRFVNTYDHAWRVVRAADHPALGVCLDSFHVLSREVDPVAIRTIPGDKVFFVQLADAPRLRMDVLQWSRHHRLFPGQGAFDLTSFVDHVLATGYRGPLSLEVFNDVFRQSDPFAAAVDAMRSLLLLQESADAAPVLEGHAFTEIDVDDTAAARVGSALAGLGFTAAGRHRTKPVELWRQGGARVVLNHRRPVDGGHAAVTAVAVASTDPTTSSARAKAFLAPSLGSSAVAAPDGTSVIFCRDDLDWLADFAPFDTAAGVLDAGVLDTDHVGLTEPFDRFQQAGLFYRAVLGLDLADEAEFAAPFGLVRRHSVADRGHRVRVALDSTLVRRGTWGPDVREPQHVAFSTSDAIAGARRMRDLGAPLLDIPDNYYDDLDARFAPDPDFLASLRSLSVLYDRDGSGEFLHFCTELLGDRVYFEVVQRIGGYQGYGAVNAPVVMAAHRRRRKSAG</sequence>
<comment type="catalytic activity">
    <reaction evidence="1">
        <text>3-dehydroshikimate = 3,4-dihydroxybenzoate + H2O</text>
        <dbReference type="Rhea" id="RHEA:24848"/>
        <dbReference type="ChEBI" id="CHEBI:15377"/>
        <dbReference type="ChEBI" id="CHEBI:16630"/>
        <dbReference type="ChEBI" id="CHEBI:36241"/>
        <dbReference type="EC" id="4.2.1.118"/>
    </reaction>
</comment>
<dbReference type="InterPro" id="IPR013022">
    <property type="entry name" value="Xyl_isomerase-like_TIM-brl"/>
</dbReference>
<dbReference type="PROSITE" id="PS51819">
    <property type="entry name" value="VOC"/>
    <property type="match status" value="1"/>
</dbReference>
<accession>A0A9X3AGR6</accession>
<dbReference type="InterPro" id="IPR043700">
    <property type="entry name" value="DSD"/>
</dbReference>
<comment type="cofactor">
    <cofactor evidence="1">
        <name>a divalent metal cation</name>
        <dbReference type="ChEBI" id="CHEBI:60240"/>
    </cofactor>
</comment>